<dbReference type="SUPFAM" id="SSF53590">
    <property type="entry name" value="Nucleoside hydrolase"/>
    <property type="match status" value="1"/>
</dbReference>
<comment type="caution">
    <text evidence="5">The sequence shown here is derived from an EMBL/GenBank/DDBJ whole genome shotgun (WGS) entry which is preliminary data.</text>
</comment>
<sequence>MNLKQATTILAITLLHLCPTTIFAQAQTPTQTILIDTDIGDDIDDAYALALTLASPDIKILGISSAWGDTALRSRMIDRLLCETGRDDIPSLTGIEKTTHGAANFSQQPWAAAGIPHPHKDAIAFLLDQATQHPGQITLLAIAPLTNIGAAIDRDPAAFRKLKRVVLMGGSVYKGYSDGLGITPPAPPSREYNIAMDPAAAQKLFRSGVPIVMLPLDATQLKFDETKRALLASISTPLTDSLQVLTAEYTRNTHWPTPTMFDVVAAATLIDPAICPTTPLHIDIDATGDTRPTPGTPNANVCLTPNEQAFNQLLLTRLLNQKLTPTHTCTNP</sequence>
<evidence type="ECO:0000256" key="2">
    <source>
        <dbReference type="ARBA" id="ARBA00023295"/>
    </source>
</evidence>
<feature type="chain" id="PRO_5030645182" evidence="3">
    <location>
        <begin position="27"/>
        <end position="332"/>
    </location>
</feature>
<keyword evidence="2" id="KW-0326">Glycosidase</keyword>
<organism evidence="5 6">
    <name type="scientific">Granulicella arctica</name>
    <dbReference type="NCBI Taxonomy" id="940613"/>
    <lineage>
        <taxon>Bacteria</taxon>
        <taxon>Pseudomonadati</taxon>
        <taxon>Acidobacteriota</taxon>
        <taxon>Terriglobia</taxon>
        <taxon>Terriglobales</taxon>
        <taxon>Acidobacteriaceae</taxon>
        <taxon>Granulicella</taxon>
    </lineage>
</organism>
<keyword evidence="3" id="KW-0732">Signal</keyword>
<dbReference type="Proteomes" id="UP000589520">
    <property type="component" value="Unassembled WGS sequence"/>
</dbReference>
<dbReference type="GO" id="GO:0008477">
    <property type="term" value="F:purine nucleosidase activity"/>
    <property type="evidence" value="ECO:0007669"/>
    <property type="project" value="TreeGrafter"/>
</dbReference>
<evidence type="ECO:0000256" key="1">
    <source>
        <dbReference type="ARBA" id="ARBA00022801"/>
    </source>
</evidence>
<proteinExistence type="predicted"/>
<reference evidence="5 6" key="1">
    <citation type="submission" date="2020-07" db="EMBL/GenBank/DDBJ databases">
        <title>Genomic Encyclopedia of Type Strains, Phase IV (KMG-V): Genome sequencing to study the core and pangenomes of soil and plant-associated prokaryotes.</title>
        <authorList>
            <person name="Whitman W."/>
        </authorList>
    </citation>
    <scope>NUCLEOTIDE SEQUENCE [LARGE SCALE GENOMIC DNA]</scope>
    <source>
        <strain evidence="5 6">X4EP2</strain>
    </source>
</reference>
<evidence type="ECO:0000313" key="5">
    <source>
        <dbReference type="EMBL" id="NYF78597.1"/>
    </source>
</evidence>
<name>A0A7Y9TJT2_9BACT</name>
<dbReference type="GO" id="GO:0006152">
    <property type="term" value="P:purine nucleoside catabolic process"/>
    <property type="evidence" value="ECO:0007669"/>
    <property type="project" value="TreeGrafter"/>
</dbReference>
<dbReference type="InterPro" id="IPR001910">
    <property type="entry name" value="Inosine/uridine_hydrolase_dom"/>
</dbReference>
<dbReference type="Pfam" id="PF01156">
    <property type="entry name" value="IU_nuc_hydro"/>
    <property type="match status" value="1"/>
</dbReference>
<evidence type="ECO:0000256" key="3">
    <source>
        <dbReference type="SAM" id="SignalP"/>
    </source>
</evidence>
<accession>A0A7Y9TJT2</accession>
<dbReference type="InterPro" id="IPR036452">
    <property type="entry name" value="Ribo_hydro-like"/>
</dbReference>
<dbReference type="EMBL" id="JACCCW010000001">
    <property type="protein sequence ID" value="NYF78597.1"/>
    <property type="molecule type" value="Genomic_DNA"/>
</dbReference>
<dbReference type="PANTHER" id="PTHR12304:SF4">
    <property type="entry name" value="URIDINE NUCLEOSIDASE"/>
    <property type="match status" value="1"/>
</dbReference>
<dbReference type="Gene3D" id="3.90.245.10">
    <property type="entry name" value="Ribonucleoside hydrolase-like"/>
    <property type="match status" value="1"/>
</dbReference>
<dbReference type="GO" id="GO:0005829">
    <property type="term" value="C:cytosol"/>
    <property type="evidence" value="ECO:0007669"/>
    <property type="project" value="TreeGrafter"/>
</dbReference>
<gene>
    <name evidence="5" type="ORF">HDF17_000884</name>
</gene>
<evidence type="ECO:0000259" key="4">
    <source>
        <dbReference type="Pfam" id="PF01156"/>
    </source>
</evidence>
<protein>
    <submittedName>
        <fullName evidence="5">Inosine-uridine nucleoside N-ribohydrolase</fullName>
    </submittedName>
</protein>
<feature type="signal peptide" evidence="3">
    <location>
        <begin position="1"/>
        <end position="26"/>
    </location>
</feature>
<dbReference type="AlphaFoldDB" id="A0A7Y9TJT2"/>
<dbReference type="PANTHER" id="PTHR12304">
    <property type="entry name" value="INOSINE-URIDINE PREFERRING NUCLEOSIDE HYDROLASE"/>
    <property type="match status" value="1"/>
</dbReference>
<evidence type="ECO:0000313" key="6">
    <source>
        <dbReference type="Proteomes" id="UP000589520"/>
    </source>
</evidence>
<feature type="domain" description="Inosine/uridine-preferring nucleoside hydrolase" evidence="4">
    <location>
        <begin position="33"/>
        <end position="311"/>
    </location>
</feature>
<dbReference type="InterPro" id="IPR023186">
    <property type="entry name" value="IUNH"/>
</dbReference>
<keyword evidence="6" id="KW-1185">Reference proteome</keyword>
<dbReference type="RefSeq" id="WP_179488129.1">
    <property type="nucleotide sequence ID" value="NZ_JACCCW010000001.1"/>
</dbReference>
<keyword evidence="1 5" id="KW-0378">Hydrolase</keyword>